<feature type="transmembrane region" description="Helical" evidence="6">
    <location>
        <begin position="671"/>
        <end position="695"/>
    </location>
</feature>
<feature type="transmembrane region" description="Helical" evidence="6">
    <location>
        <begin position="707"/>
        <end position="735"/>
    </location>
</feature>
<feature type="transmembrane region" description="Helical" evidence="6">
    <location>
        <begin position="275"/>
        <end position="297"/>
    </location>
</feature>
<feature type="transmembrane region" description="Helical" evidence="6">
    <location>
        <begin position="322"/>
        <end position="351"/>
    </location>
</feature>
<feature type="domain" description="MacB-like periplasmic core" evidence="8">
    <location>
        <begin position="20"/>
        <end position="230"/>
    </location>
</feature>
<keyword evidence="2" id="KW-1003">Cell membrane</keyword>
<evidence type="ECO:0000256" key="6">
    <source>
        <dbReference type="SAM" id="Phobius"/>
    </source>
</evidence>
<comment type="subcellular location">
    <subcellularLocation>
        <location evidence="1">Cell membrane</location>
        <topology evidence="1">Multi-pass membrane protein</topology>
    </subcellularLocation>
</comment>
<keyword evidence="3 6" id="KW-0812">Transmembrane</keyword>
<sequence length="794" mass="89131">MLRNYFKTAFRSITRQKAFSFINISGLALSLTAVWIISLYIADEISYDRYHHNAERIYRLVSHGWWDEEKFDITGTSGLSAAAFKKDFPEVEDAVRIDPEGGGILTYNDKTIKEGNIFFTDPSFFDVFTYRFIAGGTNALKDPNAIVLTKTLATKLFGDPAAAISKTVYIDKSPVNVAAIIEDVPASSHFTFKALRPFSPDYKGDWNNLSIYTYILLKKNAEIEKLRAKMPEFVTKYLTLNAQNIHFNLELQPFTSIHLRSHLMYELGENHDIKYIYVLSIVGLLVLIIALINYINISTARASVRLREVAVRRIVGSSKNNLVSLFLAESISMIVIAAVISVVLVALLMPLINNVTGKTLSIWRFGLSASIFYLLCFTTIAGLIGGLYPALFLSSFKAIPALKNQLGDVKGQVIFRKSLVLFQYAVTVILITSSLVIYLQLHYVSNTDLGFNKNQMMTFHIDSREVRGKVPALREALLQNPNVKAVASAGNPIGNNNIGMMDYSVEKNGVFEDRSNLAYGLTIDPDFIPAMQIHLKEGRNFSKNITSDSDDVIVNEAFLQRQGWTSGVGKRISRGKDSTGKISAVNIIGVVKDYHIYSLQHKIEPMIMQLPKNAMESDNMYVRLSESNLSKSLTEVENTFRKFDPSATFDYQFLDKNFLAQYQAEQKQGQILFAFTMLTICIACLGLFGLITFTVSQRVKEIGVRKVLGASVTNITMLLTGSLLKIIFLSMLVAVPFSWFMMNKWLQDFAYRIHLNWWIFLVSGFVAMIIALFTLGFQAFKAAIANPAQSLRTE</sequence>
<organism evidence="9 10">
    <name type="scientific">Pinibacter soli</name>
    <dbReference type="NCBI Taxonomy" id="3044211"/>
    <lineage>
        <taxon>Bacteria</taxon>
        <taxon>Pseudomonadati</taxon>
        <taxon>Bacteroidota</taxon>
        <taxon>Chitinophagia</taxon>
        <taxon>Chitinophagales</taxon>
        <taxon>Chitinophagaceae</taxon>
        <taxon>Pinibacter</taxon>
    </lineage>
</organism>
<dbReference type="Proteomes" id="UP001226434">
    <property type="component" value="Unassembled WGS sequence"/>
</dbReference>
<evidence type="ECO:0000256" key="3">
    <source>
        <dbReference type="ARBA" id="ARBA00022692"/>
    </source>
</evidence>
<dbReference type="Pfam" id="PF12704">
    <property type="entry name" value="MacB_PCD"/>
    <property type="match status" value="1"/>
</dbReference>
<dbReference type="PANTHER" id="PTHR30572">
    <property type="entry name" value="MEMBRANE COMPONENT OF TRANSPORTER-RELATED"/>
    <property type="match status" value="1"/>
</dbReference>
<evidence type="ECO:0000313" key="9">
    <source>
        <dbReference type="EMBL" id="MDI3321474.1"/>
    </source>
</evidence>
<evidence type="ECO:0000256" key="4">
    <source>
        <dbReference type="ARBA" id="ARBA00022989"/>
    </source>
</evidence>
<feature type="transmembrane region" description="Helical" evidence="6">
    <location>
        <begin position="755"/>
        <end position="777"/>
    </location>
</feature>
<evidence type="ECO:0000256" key="1">
    <source>
        <dbReference type="ARBA" id="ARBA00004651"/>
    </source>
</evidence>
<evidence type="ECO:0000313" key="10">
    <source>
        <dbReference type="Proteomes" id="UP001226434"/>
    </source>
</evidence>
<accession>A0ABT6RFX7</accession>
<gene>
    <name evidence="9" type="ORF">QJ048_16890</name>
</gene>
<dbReference type="RefSeq" id="WP_282335584.1">
    <property type="nucleotide sequence ID" value="NZ_JASBRG010000007.1"/>
</dbReference>
<name>A0ABT6RFX7_9BACT</name>
<evidence type="ECO:0000259" key="7">
    <source>
        <dbReference type="Pfam" id="PF02687"/>
    </source>
</evidence>
<feature type="transmembrane region" description="Helical" evidence="6">
    <location>
        <begin position="419"/>
        <end position="439"/>
    </location>
</feature>
<feature type="domain" description="ABC3 transporter permease C-terminal" evidence="7">
    <location>
        <begin position="674"/>
        <end position="787"/>
    </location>
</feature>
<dbReference type="InterPro" id="IPR003838">
    <property type="entry name" value="ABC3_permease_C"/>
</dbReference>
<dbReference type="InterPro" id="IPR050250">
    <property type="entry name" value="Macrolide_Exporter_MacB"/>
</dbReference>
<protein>
    <submittedName>
        <fullName evidence="9">ABC transporter permease</fullName>
    </submittedName>
</protein>
<evidence type="ECO:0000256" key="2">
    <source>
        <dbReference type="ARBA" id="ARBA00022475"/>
    </source>
</evidence>
<keyword evidence="5 6" id="KW-0472">Membrane</keyword>
<keyword evidence="4 6" id="KW-1133">Transmembrane helix</keyword>
<dbReference type="PANTHER" id="PTHR30572:SF18">
    <property type="entry name" value="ABC-TYPE MACROLIDE FAMILY EXPORT SYSTEM PERMEASE COMPONENT 2"/>
    <property type="match status" value="1"/>
</dbReference>
<feature type="transmembrane region" description="Helical" evidence="6">
    <location>
        <begin position="371"/>
        <end position="393"/>
    </location>
</feature>
<keyword evidence="10" id="KW-1185">Reference proteome</keyword>
<feature type="transmembrane region" description="Helical" evidence="6">
    <location>
        <begin position="21"/>
        <end position="42"/>
    </location>
</feature>
<dbReference type="Pfam" id="PF02687">
    <property type="entry name" value="FtsX"/>
    <property type="match status" value="2"/>
</dbReference>
<comment type="caution">
    <text evidence="9">The sequence shown here is derived from an EMBL/GenBank/DDBJ whole genome shotgun (WGS) entry which is preliminary data.</text>
</comment>
<feature type="domain" description="ABC3 transporter permease C-terminal" evidence="7">
    <location>
        <begin position="281"/>
        <end position="395"/>
    </location>
</feature>
<dbReference type="EMBL" id="JASBRG010000007">
    <property type="protein sequence ID" value="MDI3321474.1"/>
    <property type="molecule type" value="Genomic_DNA"/>
</dbReference>
<evidence type="ECO:0000256" key="5">
    <source>
        <dbReference type="ARBA" id="ARBA00023136"/>
    </source>
</evidence>
<reference evidence="9 10" key="1">
    <citation type="submission" date="2023-05" db="EMBL/GenBank/DDBJ databases">
        <title>Genome sequence of Pinibacter sp. MAH-24.</title>
        <authorList>
            <person name="Huq M.A."/>
        </authorList>
    </citation>
    <scope>NUCLEOTIDE SEQUENCE [LARGE SCALE GENOMIC DNA]</scope>
    <source>
        <strain evidence="9 10">MAH-24</strain>
    </source>
</reference>
<dbReference type="InterPro" id="IPR025857">
    <property type="entry name" value="MacB_PCD"/>
</dbReference>
<evidence type="ECO:0000259" key="8">
    <source>
        <dbReference type="Pfam" id="PF12704"/>
    </source>
</evidence>
<proteinExistence type="predicted"/>